<dbReference type="SUPFAM" id="SSF55846">
    <property type="entry name" value="N-acetylmuramoyl-L-alanine amidase-like"/>
    <property type="match status" value="1"/>
</dbReference>
<dbReference type="InterPro" id="IPR036505">
    <property type="entry name" value="Amidase/PGRP_sf"/>
</dbReference>
<dbReference type="EMBL" id="JAVDYE010000001">
    <property type="protein sequence ID" value="MDR7384078.1"/>
    <property type="molecule type" value="Genomic_DNA"/>
</dbReference>
<dbReference type="Gene3D" id="3.40.80.10">
    <property type="entry name" value="Peptidoglycan recognition protein-like"/>
    <property type="match status" value="1"/>
</dbReference>
<feature type="compositionally biased region" description="Low complexity" evidence="2">
    <location>
        <begin position="194"/>
        <end position="208"/>
    </location>
</feature>
<dbReference type="InterPro" id="IPR002502">
    <property type="entry name" value="Amidase_domain"/>
</dbReference>
<evidence type="ECO:0008006" key="7">
    <source>
        <dbReference type="Google" id="ProtNLM"/>
    </source>
</evidence>
<evidence type="ECO:0000256" key="1">
    <source>
        <dbReference type="ARBA" id="ARBA00007553"/>
    </source>
</evidence>
<sequence length="641" mass="68200">MGPFARRTTTTFLTLVLAVGGVLLPVVELPLPEAAAVPPQLDQVRLTGIDAAAGRDPSALRAAQGHAAEHREARTTGDGEPLHGRLAALSARTETREFLVAGVTWVAGSDAEVTEVALRVREGQGWGAWQSVGVDGVGDDVGGPADRRAGTEPFLSTGADAVQARVRTRSGRVPAGLRIDMVDPGVRAADADADAGGPARPAASASAATGDEIRPSLVPRSGWGADESRGSSWPELSGRLDAMYVHHTAGTNAYSRSQSAAIVRGIHAYHTGARGWPDIGYQFLVDRFGKVFVGRREAATDNPIGAQAGGFNTGTIGISAMGSFGTAGPTRSMLRSIERVLAWKAYRYHVPVTGTVGLPNGGSSGSGTRSDPGDVVRVPRILGHRTTNVTACPGERLVERLPAIRRAVRAMKNAALDRHGTVRYTTGKITAHAAGANQYPVQWPARTRFSWAPEPGAVRYQVLERYAGHRSPMPNERYWRRIITVSGTSANLYAAEGLSVQYAVRAVDRDGRLGPISHLVRTTRPVPFTATARTTGTWAQVADDAYFRGRAWSTIHADSRLVVTSVERLTQVRVMAATAPGRGRLAVYVGTTRVAVLDTDGASAARRVLTVRLPEARSGRVTLRTLDDARVRVSAVAFVRW</sequence>
<dbReference type="SMART" id="SM00701">
    <property type="entry name" value="PGRP"/>
    <property type="match status" value="1"/>
</dbReference>
<dbReference type="InterPro" id="IPR006619">
    <property type="entry name" value="PGRP_domain_met/bac"/>
</dbReference>
<feature type="domain" description="Peptidoglycan recognition protein family" evidence="4">
    <location>
        <begin position="215"/>
        <end position="363"/>
    </location>
</feature>
<dbReference type="InterPro" id="IPR015510">
    <property type="entry name" value="PGRP"/>
</dbReference>
<dbReference type="PANTHER" id="PTHR11022">
    <property type="entry name" value="PEPTIDOGLYCAN RECOGNITION PROTEIN"/>
    <property type="match status" value="1"/>
</dbReference>
<comment type="similarity">
    <text evidence="1">Belongs to the N-acetylmuramoyl-L-alanine amidase 2 family.</text>
</comment>
<keyword evidence="6" id="KW-1185">Reference proteome</keyword>
<evidence type="ECO:0000313" key="5">
    <source>
        <dbReference type="EMBL" id="MDR7384078.1"/>
    </source>
</evidence>
<comment type="caution">
    <text evidence="5">The sequence shown here is derived from an EMBL/GenBank/DDBJ whole genome shotgun (WGS) entry which is preliminary data.</text>
</comment>
<dbReference type="RefSeq" id="WP_274996237.1">
    <property type="nucleotide sequence ID" value="NZ_JAJQQP010000011.1"/>
</dbReference>
<feature type="domain" description="N-acetylmuramoyl-L-alanine amidase" evidence="3">
    <location>
        <begin position="233"/>
        <end position="394"/>
    </location>
</feature>
<accession>A0ABU2CRW2</accession>
<gene>
    <name evidence="5" type="ORF">J2S48_003593</name>
</gene>
<feature type="region of interest" description="Disordered" evidence="2">
    <location>
        <begin position="189"/>
        <end position="232"/>
    </location>
</feature>
<dbReference type="CDD" id="cd06583">
    <property type="entry name" value="PGRP"/>
    <property type="match status" value="1"/>
</dbReference>
<evidence type="ECO:0000259" key="4">
    <source>
        <dbReference type="SMART" id="SM00701"/>
    </source>
</evidence>
<dbReference type="Proteomes" id="UP001183585">
    <property type="component" value="Unassembled WGS sequence"/>
</dbReference>
<protein>
    <recommendedName>
        <fullName evidence="7">N-acetylmuramoyl-L-alanine amidase</fullName>
    </recommendedName>
</protein>
<organism evidence="5 6">
    <name type="scientific">Promicromonospora iranensis</name>
    <dbReference type="NCBI Taxonomy" id="1105144"/>
    <lineage>
        <taxon>Bacteria</taxon>
        <taxon>Bacillati</taxon>
        <taxon>Actinomycetota</taxon>
        <taxon>Actinomycetes</taxon>
        <taxon>Micrococcales</taxon>
        <taxon>Promicromonosporaceae</taxon>
        <taxon>Promicromonospora</taxon>
    </lineage>
</organism>
<evidence type="ECO:0000313" key="6">
    <source>
        <dbReference type="Proteomes" id="UP001183585"/>
    </source>
</evidence>
<evidence type="ECO:0000256" key="2">
    <source>
        <dbReference type="SAM" id="MobiDB-lite"/>
    </source>
</evidence>
<proteinExistence type="inferred from homology"/>
<dbReference type="PANTHER" id="PTHR11022:SF41">
    <property type="entry name" value="PEPTIDOGLYCAN-RECOGNITION PROTEIN LC-RELATED"/>
    <property type="match status" value="1"/>
</dbReference>
<evidence type="ECO:0000259" key="3">
    <source>
        <dbReference type="SMART" id="SM00644"/>
    </source>
</evidence>
<dbReference type="SMART" id="SM00644">
    <property type="entry name" value="Ami_2"/>
    <property type="match status" value="1"/>
</dbReference>
<reference evidence="5 6" key="1">
    <citation type="submission" date="2023-07" db="EMBL/GenBank/DDBJ databases">
        <title>Sequencing the genomes of 1000 actinobacteria strains.</title>
        <authorList>
            <person name="Klenk H.-P."/>
        </authorList>
    </citation>
    <scope>NUCLEOTIDE SEQUENCE [LARGE SCALE GENOMIC DNA]</scope>
    <source>
        <strain evidence="5 6">DSM 45554</strain>
    </source>
</reference>
<name>A0ABU2CRW2_9MICO</name>
<dbReference type="Pfam" id="PF01510">
    <property type="entry name" value="Amidase_2"/>
    <property type="match status" value="1"/>
</dbReference>